<dbReference type="AlphaFoldDB" id="A0A7V8RYK3"/>
<comment type="caution">
    <text evidence="2">The sequence shown here is derived from an EMBL/GenBank/DDBJ whole genome shotgun (WGS) entry which is preliminary data.</text>
</comment>
<accession>A0A7V8RYK3</accession>
<dbReference type="Pfam" id="PF01553">
    <property type="entry name" value="Acyltransferase"/>
    <property type="match status" value="1"/>
</dbReference>
<dbReference type="InterPro" id="IPR002123">
    <property type="entry name" value="Plipid/glycerol_acylTrfase"/>
</dbReference>
<dbReference type="GO" id="GO:0016020">
    <property type="term" value="C:membrane"/>
    <property type="evidence" value="ECO:0007669"/>
    <property type="project" value="TreeGrafter"/>
</dbReference>
<dbReference type="Proteomes" id="UP000037962">
    <property type="component" value="Unassembled WGS sequence"/>
</dbReference>
<evidence type="ECO:0000313" key="4">
    <source>
        <dbReference type="Proteomes" id="UP000037843"/>
    </source>
</evidence>
<dbReference type="CDD" id="cd07987">
    <property type="entry name" value="LPLAT_MGAT-like"/>
    <property type="match status" value="1"/>
</dbReference>
<dbReference type="SUPFAM" id="SSF69593">
    <property type="entry name" value="Glycerol-3-phosphate (1)-acyltransferase"/>
    <property type="match status" value="1"/>
</dbReference>
<evidence type="ECO:0000313" key="2">
    <source>
        <dbReference type="EMBL" id="KPG17789.1"/>
    </source>
</evidence>
<dbReference type="RefSeq" id="WP_043078289.1">
    <property type="nucleotide sequence ID" value="NZ_CP011530.1"/>
</dbReference>
<dbReference type="EMBL" id="LJFO01000001">
    <property type="protein sequence ID" value="KPG17789.1"/>
    <property type="molecule type" value="Genomic_DNA"/>
</dbReference>
<evidence type="ECO:0000313" key="5">
    <source>
        <dbReference type="Proteomes" id="UP000037962"/>
    </source>
</evidence>
<keyword evidence="5" id="KW-1185">Reference proteome</keyword>
<dbReference type="GO" id="GO:0016746">
    <property type="term" value="F:acyltransferase activity"/>
    <property type="evidence" value="ECO:0007669"/>
    <property type="project" value="UniProtKB-KW"/>
</dbReference>
<evidence type="ECO:0000313" key="3">
    <source>
        <dbReference type="EMBL" id="KPG37516.1"/>
    </source>
</evidence>
<evidence type="ECO:0000259" key="1">
    <source>
        <dbReference type="SMART" id="SM00563"/>
    </source>
</evidence>
<name>A0A7V8RYK3_9MYCO</name>
<gene>
    <name evidence="2" type="ORF">AN908_01105</name>
    <name evidence="3" type="ORF">AN912_00470</name>
</gene>
<dbReference type="EMBL" id="LJFS01000001">
    <property type="protein sequence ID" value="KPG37516.1"/>
    <property type="molecule type" value="Genomic_DNA"/>
</dbReference>
<dbReference type="Proteomes" id="UP000037843">
    <property type="component" value="Unassembled WGS sequence"/>
</dbReference>
<proteinExistence type="predicted"/>
<protein>
    <submittedName>
        <fullName evidence="2">Glycerol acyltransferase</fullName>
    </submittedName>
</protein>
<dbReference type="KEGG" id="miz:BAB75_26950"/>
<dbReference type="OrthoDB" id="5496738at2"/>
<sequence>MTETSDIAAIMNPPERVQALRRTLHSAQPTITALINLYRPYVDGLKNLPRDGRFLLVGNHTQIGIEAPLISHFIHRELGRRVRPLAERAIGQAPEPIRDMLAAYGAVVGSPESARELMQNNESMLVFPGGGRELPKFKNEEYTLRWDGRSGFARLSVESDYPIVPVGLVGGDDLYESLLTRDSRLGQLSLKLTERLFDRRDFAPPLMRGIGPTLIPRPHRMYLRFAAPISTIKPHQIPETVWVENVKQQTQDSLEQILAELQEVRARDPYRTLNPLAWRKAIFPAEPCES</sequence>
<dbReference type="PANTHER" id="PTHR22753">
    <property type="entry name" value="TRANSMEMBRANE PROTEIN 68"/>
    <property type="match status" value="1"/>
</dbReference>
<keyword evidence="2" id="KW-0012">Acyltransferase</keyword>
<organism evidence="2 4">
    <name type="scientific">Mycobacteroides immunogenum</name>
    <dbReference type="NCBI Taxonomy" id="83262"/>
    <lineage>
        <taxon>Bacteria</taxon>
        <taxon>Bacillati</taxon>
        <taxon>Actinomycetota</taxon>
        <taxon>Actinomycetes</taxon>
        <taxon>Mycobacteriales</taxon>
        <taxon>Mycobacteriaceae</taxon>
        <taxon>Mycobacteroides</taxon>
    </lineage>
</organism>
<keyword evidence="2" id="KW-0808">Transferase</keyword>
<dbReference type="GeneID" id="45767511"/>
<reference evidence="4 5" key="1">
    <citation type="submission" date="2015-09" db="EMBL/GenBank/DDBJ databases">
        <title>Genome Sequences of Mycobacterium immunogenum Isolates, Recuperated from a Chloraminated Drinking Water Distribution System Simulator Subjected to Episodes of Nitrification.</title>
        <authorList>
            <person name="Gomez-Alvarez V."/>
            <person name="Revetta R.P."/>
        </authorList>
    </citation>
    <scope>NUCLEOTIDE SEQUENCE [LARGE SCALE GENOMIC DNA]</scope>
    <source>
        <strain evidence="2 4">H008</strain>
        <strain evidence="3 5">H076</strain>
    </source>
</reference>
<dbReference type="PANTHER" id="PTHR22753:SF14">
    <property type="entry name" value="MONOACYLGLYCEROL_DIACYLGLYCEROL O-ACYLTRANSFERASE"/>
    <property type="match status" value="1"/>
</dbReference>
<dbReference type="SMART" id="SM00563">
    <property type="entry name" value="PlsC"/>
    <property type="match status" value="1"/>
</dbReference>
<feature type="domain" description="Phospholipid/glycerol acyltransferase" evidence="1">
    <location>
        <begin position="54"/>
        <end position="171"/>
    </location>
</feature>